<feature type="region of interest" description="Disordered" evidence="2">
    <location>
        <begin position="141"/>
        <end position="190"/>
    </location>
</feature>
<feature type="coiled-coil region" evidence="1">
    <location>
        <begin position="438"/>
        <end position="465"/>
    </location>
</feature>
<dbReference type="PANTHER" id="PTHR45125">
    <property type="entry name" value="F21J9.4-RELATED"/>
    <property type="match status" value="1"/>
</dbReference>
<feature type="compositionally biased region" description="Gly residues" evidence="2">
    <location>
        <begin position="508"/>
        <end position="520"/>
    </location>
</feature>
<evidence type="ECO:0000259" key="3">
    <source>
        <dbReference type="Pfam" id="PF14303"/>
    </source>
</evidence>
<feature type="region of interest" description="Disordered" evidence="2">
    <location>
        <begin position="501"/>
        <end position="529"/>
    </location>
</feature>
<feature type="compositionally biased region" description="Basic residues" evidence="2">
    <location>
        <begin position="413"/>
        <end position="423"/>
    </location>
</feature>
<dbReference type="Proteomes" id="UP001497457">
    <property type="component" value="Chromosome 18b"/>
</dbReference>
<keyword evidence="6" id="KW-1185">Reference proteome</keyword>
<evidence type="ECO:0000256" key="2">
    <source>
        <dbReference type="SAM" id="MobiDB-lite"/>
    </source>
</evidence>
<dbReference type="EMBL" id="OZ075128">
    <property type="protein sequence ID" value="CAL4959076.1"/>
    <property type="molecule type" value="Genomic_DNA"/>
</dbReference>
<feature type="domain" description="No apical meristem-associated C-terminal" evidence="3">
    <location>
        <begin position="354"/>
        <end position="497"/>
    </location>
</feature>
<accession>A0ABC8ZBL5</accession>
<protein>
    <recommendedName>
        <fullName evidence="3">No apical meristem-associated C-terminal domain-containing protein</fullName>
    </recommendedName>
</protein>
<dbReference type="InterPro" id="IPR029466">
    <property type="entry name" value="NAM-associated_C"/>
</dbReference>
<feature type="region of interest" description="Disordered" evidence="2">
    <location>
        <begin position="1"/>
        <end position="75"/>
    </location>
</feature>
<name>A0ABC8ZBL5_9POAL</name>
<dbReference type="Pfam" id="PF14303">
    <property type="entry name" value="NAM-associated"/>
    <property type="match status" value="1"/>
</dbReference>
<gene>
    <name evidence="4" type="ORF">URODEC1_LOCUS43501</name>
    <name evidence="5" type="ORF">URODEC1_LOCUS94076</name>
</gene>
<evidence type="ECO:0000313" key="4">
    <source>
        <dbReference type="EMBL" id="CAL4959076.1"/>
    </source>
</evidence>
<feature type="compositionally biased region" description="Low complexity" evidence="2">
    <location>
        <begin position="171"/>
        <end position="184"/>
    </location>
</feature>
<dbReference type="EMBL" id="OZ075146">
    <property type="protein sequence ID" value="CAL5054894.1"/>
    <property type="molecule type" value="Genomic_DNA"/>
</dbReference>
<evidence type="ECO:0000256" key="1">
    <source>
        <dbReference type="SAM" id="Coils"/>
    </source>
</evidence>
<sequence length="529" mass="58750">MAGSEPDHAAAAPGRGSATPDRDGPSRTMPLLAGAPRGISGDGRPPRPTAATTASKKRRSTFVAPTRPAAPRPGVVLPRQDFNAWVDPAVVRPRQVPDAALAPGTFLPRQLFQAPPPGPRLPAPLSHEAPVDRRLHHGSVFTGAGRKAQTPSFSEPGRLPSHQVQKTSMEAAASDTRRTASTTSMQDDGCYLSSSSTPFSDWTPTPTAENTLQYPMGSSESYVDLLTQDIEADLEVLTEAPFPDIGSSKGRGGNYTHNEDIQLCFSWMAITFDSRVGSDQSKDTYWNRIAQHYHENRTFVSGRNATSLEKRWNTIQRECIRFQECIEKIERLRPSGVPHTDYINLAQKSYDETKGFPYLHCWMEVRHTEKFQAVYEAMKQAQGKRQSKPKESGKASSSQQEAHEDDRAPSKRPPGRKQSKQKPGKMNEGDHEYTLQFATFLQMKAEEHQKREERWKAEKELEERKLLWDQEQKIMFCDMSNMDESQRAYVMAMRQQIAADKVASVKASGGGSTSEQGSGGDAEEAESLM</sequence>
<evidence type="ECO:0000313" key="5">
    <source>
        <dbReference type="EMBL" id="CAL5054894.1"/>
    </source>
</evidence>
<dbReference type="PANTHER" id="PTHR45125:SF28">
    <property type="entry name" value="OS02G0603500 PROTEIN"/>
    <property type="match status" value="1"/>
</dbReference>
<reference evidence="4" key="1">
    <citation type="submission" date="2024-10" db="EMBL/GenBank/DDBJ databases">
        <authorList>
            <person name="Ryan C."/>
        </authorList>
    </citation>
    <scope>NUCLEOTIDE SEQUENCE [LARGE SCALE GENOMIC DNA]</scope>
</reference>
<dbReference type="AlphaFoldDB" id="A0ABC8ZBL5"/>
<keyword evidence="1" id="KW-0175">Coiled coil</keyword>
<organism evidence="4 6">
    <name type="scientific">Urochloa decumbens</name>
    <dbReference type="NCBI Taxonomy" id="240449"/>
    <lineage>
        <taxon>Eukaryota</taxon>
        <taxon>Viridiplantae</taxon>
        <taxon>Streptophyta</taxon>
        <taxon>Embryophyta</taxon>
        <taxon>Tracheophyta</taxon>
        <taxon>Spermatophyta</taxon>
        <taxon>Magnoliopsida</taxon>
        <taxon>Liliopsida</taxon>
        <taxon>Poales</taxon>
        <taxon>Poaceae</taxon>
        <taxon>PACMAD clade</taxon>
        <taxon>Panicoideae</taxon>
        <taxon>Panicodae</taxon>
        <taxon>Paniceae</taxon>
        <taxon>Melinidinae</taxon>
        <taxon>Urochloa</taxon>
    </lineage>
</organism>
<feature type="region of interest" description="Disordered" evidence="2">
    <location>
        <begin position="380"/>
        <end position="430"/>
    </location>
</feature>
<evidence type="ECO:0000313" key="6">
    <source>
        <dbReference type="Proteomes" id="UP001497457"/>
    </source>
</evidence>
<proteinExistence type="predicted"/>
<dbReference type="Proteomes" id="UP001497457">
    <property type="component" value="Chromosome 36b"/>
</dbReference>